<reference evidence="2" key="2">
    <citation type="submission" date="2023-07" db="EMBL/GenBank/DDBJ databases">
        <title>Genome content predicts the carbon catabolic preferences of heterotrophic bacteria.</title>
        <authorList>
            <person name="Gralka M."/>
        </authorList>
    </citation>
    <scope>NUCLEOTIDE SEQUENCE</scope>
    <source>
        <strain evidence="2">F2M12</strain>
    </source>
</reference>
<dbReference type="AlphaFoldDB" id="A0AAW7Z3F6"/>
<dbReference type="KEGG" id="asq:AVL57_16460"/>
<dbReference type="Proteomes" id="UP000056750">
    <property type="component" value="Chromosome"/>
</dbReference>
<dbReference type="InterPro" id="IPR011057">
    <property type="entry name" value="Mss4-like_sf"/>
</dbReference>
<organism evidence="2 4">
    <name type="scientific">Alteromonas stellipolaris</name>
    <dbReference type="NCBI Taxonomy" id="233316"/>
    <lineage>
        <taxon>Bacteria</taxon>
        <taxon>Pseudomonadati</taxon>
        <taxon>Pseudomonadota</taxon>
        <taxon>Gammaproteobacteria</taxon>
        <taxon>Alteromonadales</taxon>
        <taxon>Alteromonadaceae</taxon>
        <taxon>Alteromonas/Salinimonas group</taxon>
        <taxon>Alteromonas</taxon>
    </lineage>
</organism>
<accession>A0AAW7Z3F6</accession>
<protein>
    <submittedName>
        <fullName evidence="2">ADP-ribosylglycohydrolase</fullName>
    </submittedName>
</protein>
<dbReference type="EMBL" id="CP013926">
    <property type="protein sequence ID" value="AMJ75415.1"/>
    <property type="molecule type" value="Genomic_DNA"/>
</dbReference>
<evidence type="ECO:0000313" key="1">
    <source>
        <dbReference type="EMBL" id="AMJ75415.1"/>
    </source>
</evidence>
<sequence>MYKGSCQCQAVQFELPDISEDELDVETLSCSETLNLTIAGARKHLVIDCAPSMLGELQLSPSRKQFFCNECSTPIFTEDEDGNIGLHVAFYGHDLLAKHHSQYHIP</sequence>
<dbReference type="EMBL" id="JAUOQI010000009">
    <property type="protein sequence ID" value="MDO6578452.1"/>
    <property type="molecule type" value="Genomic_DNA"/>
</dbReference>
<reference evidence="1 3" key="1">
    <citation type="submission" date="2015-12" db="EMBL/GenBank/DDBJ databases">
        <title>Intraspecies pangenome expansion in the marine bacterium Alteromonas.</title>
        <authorList>
            <person name="Lopez-Perez M."/>
            <person name="Rodriguez-Valera F."/>
        </authorList>
    </citation>
    <scope>NUCLEOTIDE SEQUENCE [LARGE SCALE GENOMIC DNA]</scope>
    <source>
        <strain evidence="1 3">LMG 21861</strain>
    </source>
</reference>
<name>A0AAW7Z3F6_9ALTE</name>
<evidence type="ECO:0000313" key="4">
    <source>
        <dbReference type="Proteomes" id="UP001170717"/>
    </source>
</evidence>
<dbReference type="GO" id="GO:0016846">
    <property type="term" value="F:carbon-sulfur lyase activity"/>
    <property type="evidence" value="ECO:0007669"/>
    <property type="project" value="InterPro"/>
</dbReference>
<dbReference type="RefSeq" id="WP_057789915.1">
    <property type="nucleotide sequence ID" value="NZ_CANLMS010000001.1"/>
</dbReference>
<gene>
    <name evidence="1" type="ORF">AVL57_16460</name>
    <name evidence="2" type="ORF">Q4527_13700</name>
</gene>
<proteinExistence type="predicted"/>
<evidence type="ECO:0000313" key="2">
    <source>
        <dbReference type="EMBL" id="MDO6578452.1"/>
    </source>
</evidence>
<keyword evidence="3" id="KW-1185">Reference proteome</keyword>
<dbReference type="SUPFAM" id="SSF51316">
    <property type="entry name" value="Mss4-like"/>
    <property type="match status" value="1"/>
</dbReference>
<dbReference type="GO" id="GO:0046872">
    <property type="term" value="F:metal ion binding"/>
    <property type="evidence" value="ECO:0007669"/>
    <property type="project" value="UniProtKB-KW"/>
</dbReference>
<dbReference type="Proteomes" id="UP001170717">
    <property type="component" value="Unassembled WGS sequence"/>
</dbReference>
<dbReference type="Gene3D" id="2.170.150.70">
    <property type="match status" value="1"/>
</dbReference>
<evidence type="ECO:0000313" key="3">
    <source>
        <dbReference type="Proteomes" id="UP000056750"/>
    </source>
</evidence>